<protein>
    <submittedName>
        <fullName evidence="1">Uncharacterized protein</fullName>
    </submittedName>
</protein>
<reference evidence="2" key="2">
    <citation type="journal article" date="2017" name="Nat. Plants">
        <title>The Aegilops tauschii genome reveals multiple impacts of transposons.</title>
        <authorList>
            <person name="Zhao G."/>
            <person name="Zou C."/>
            <person name="Li K."/>
            <person name="Wang K."/>
            <person name="Li T."/>
            <person name="Gao L."/>
            <person name="Zhang X."/>
            <person name="Wang H."/>
            <person name="Yang Z."/>
            <person name="Liu X."/>
            <person name="Jiang W."/>
            <person name="Mao L."/>
            <person name="Kong X."/>
            <person name="Jiao Y."/>
            <person name="Jia J."/>
        </authorList>
    </citation>
    <scope>NUCLEOTIDE SEQUENCE [LARGE SCALE GENOMIC DNA]</scope>
    <source>
        <strain evidence="2">cv. AL8/78</strain>
    </source>
</reference>
<name>A0A453MEM3_AEGTS</name>
<dbReference type="STRING" id="200361.A0A453MEM3"/>
<dbReference type="AlphaFoldDB" id="A0A453MEM3"/>
<dbReference type="Gramene" id="AET5Gv21158500.1">
    <property type="protein sequence ID" value="AET5Gv21158500.1"/>
    <property type="gene ID" value="AET5Gv21158500"/>
</dbReference>
<dbReference type="EnsemblPlants" id="AET5Gv21158500.1">
    <property type="protein sequence ID" value="AET5Gv21158500.1"/>
    <property type="gene ID" value="AET5Gv21158500"/>
</dbReference>
<keyword evidence="2" id="KW-1185">Reference proteome</keyword>
<sequence length="53" mass="6177">CEFSSTPMPAKVYNLKHLRKVHSVPKDPSLGFDNLRSHNVFPPQWTVHNKDYI</sequence>
<reference evidence="1" key="3">
    <citation type="journal article" date="2017" name="Nature">
        <title>Genome sequence of the progenitor of the wheat D genome Aegilops tauschii.</title>
        <authorList>
            <person name="Luo M.C."/>
            <person name="Gu Y.Q."/>
            <person name="Puiu D."/>
            <person name="Wang H."/>
            <person name="Twardziok S.O."/>
            <person name="Deal K.R."/>
            <person name="Huo N."/>
            <person name="Zhu T."/>
            <person name="Wang L."/>
            <person name="Wang Y."/>
            <person name="McGuire P.E."/>
            <person name="Liu S."/>
            <person name="Long H."/>
            <person name="Ramasamy R.K."/>
            <person name="Rodriguez J.C."/>
            <person name="Van S.L."/>
            <person name="Yuan L."/>
            <person name="Wang Z."/>
            <person name="Xia Z."/>
            <person name="Xiao L."/>
            <person name="Anderson O.D."/>
            <person name="Ouyang S."/>
            <person name="Liang Y."/>
            <person name="Zimin A.V."/>
            <person name="Pertea G."/>
            <person name="Qi P."/>
            <person name="Bennetzen J.L."/>
            <person name="Dai X."/>
            <person name="Dawson M.W."/>
            <person name="Muller H.G."/>
            <person name="Kugler K."/>
            <person name="Rivarola-Duarte L."/>
            <person name="Spannagl M."/>
            <person name="Mayer K.F.X."/>
            <person name="Lu F.H."/>
            <person name="Bevan M.W."/>
            <person name="Leroy P."/>
            <person name="Li P."/>
            <person name="You F.M."/>
            <person name="Sun Q."/>
            <person name="Liu Z."/>
            <person name="Lyons E."/>
            <person name="Wicker T."/>
            <person name="Salzberg S.L."/>
            <person name="Devos K.M."/>
            <person name="Dvorak J."/>
        </authorList>
    </citation>
    <scope>NUCLEOTIDE SEQUENCE [LARGE SCALE GENOMIC DNA]</scope>
    <source>
        <strain evidence="1">cv. AL8/78</strain>
    </source>
</reference>
<dbReference type="Proteomes" id="UP000015105">
    <property type="component" value="Chromosome 5D"/>
</dbReference>
<reference evidence="1" key="4">
    <citation type="submission" date="2019-03" db="UniProtKB">
        <authorList>
            <consortium name="EnsemblPlants"/>
        </authorList>
    </citation>
    <scope>IDENTIFICATION</scope>
</reference>
<accession>A0A453MEM3</accession>
<organism evidence="1 2">
    <name type="scientific">Aegilops tauschii subsp. strangulata</name>
    <name type="common">Goatgrass</name>
    <dbReference type="NCBI Taxonomy" id="200361"/>
    <lineage>
        <taxon>Eukaryota</taxon>
        <taxon>Viridiplantae</taxon>
        <taxon>Streptophyta</taxon>
        <taxon>Embryophyta</taxon>
        <taxon>Tracheophyta</taxon>
        <taxon>Spermatophyta</taxon>
        <taxon>Magnoliopsida</taxon>
        <taxon>Liliopsida</taxon>
        <taxon>Poales</taxon>
        <taxon>Poaceae</taxon>
        <taxon>BOP clade</taxon>
        <taxon>Pooideae</taxon>
        <taxon>Triticodae</taxon>
        <taxon>Triticeae</taxon>
        <taxon>Triticinae</taxon>
        <taxon>Aegilops</taxon>
    </lineage>
</organism>
<evidence type="ECO:0000313" key="2">
    <source>
        <dbReference type="Proteomes" id="UP000015105"/>
    </source>
</evidence>
<evidence type="ECO:0000313" key="1">
    <source>
        <dbReference type="EnsemblPlants" id="AET5Gv21158500.1"/>
    </source>
</evidence>
<proteinExistence type="predicted"/>
<reference evidence="1" key="5">
    <citation type="journal article" date="2021" name="G3 (Bethesda)">
        <title>Aegilops tauschii genome assembly Aet v5.0 features greater sequence contiguity and improved annotation.</title>
        <authorList>
            <person name="Wang L."/>
            <person name="Zhu T."/>
            <person name="Rodriguez J.C."/>
            <person name="Deal K.R."/>
            <person name="Dubcovsky J."/>
            <person name="McGuire P.E."/>
            <person name="Lux T."/>
            <person name="Spannagl M."/>
            <person name="Mayer K.F.X."/>
            <person name="Baldrich P."/>
            <person name="Meyers B.C."/>
            <person name="Huo N."/>
            <person name="Gu Y.Q."/>
            <person name="Zhou H."/>
            <person name="Devos K.M."/>
            <person name="Bennetzen J.L."/>
            <person name="Unver T."/>
            <person name="Budak H."/>
            <person name="Gulick P.J."/>
            <person name="Galiba G."/>
            <person name="Kalapos B."/>
            <person name="Nelson D.R."/>
            <person name="Li P."/>
            <person name="You F.M."/>
            <person name="Luo M.C."/>
            <person name="Dvorak J."/>
        </authorList>
    </citation>
    <scope>NUCLEOTIDE SEQUENCE [LARGE SCALE GENOMIC DNA]</scope>
    <source>
        <strain evidence="1">cv. AL8/78</strain>
    </source>
</reference>
<reference evidence="2" key="1">
    <citation type="journal article" date="2014" name="Science">
        <title>Ancient hybridizations among the ancestral genomes of bread wheat.</title>
        <authorList>
            <consortium name="International Wheat Genome Sequencing Consortium,"/>
            <person name="Marcussen T."/>
            <person name="Sandve S.R."/>
            <person name="Heier L."/>
            <person name="Spannagl M."/>
            <person name="Pfeifer M."/>
            <person name="Jakobsen K.S."/>
            <person name="Wulff B.B."/>
            <person name="Steuernagel B."/>
            <person name="Mayer K.F."/>
            <person name="Olsen O.A."/>
        </authorList>
    </citation>
    <scope>NUCLEOTIDE SEQUENCE [LARGE SCALE GENOMIC DNA]</scope>
    <source>
        <strain evidence="2">cv. AL8/78</strain>
    </source>
</reference>